<name>A0A5E4XZM5_9BURK</name>
<organism evidence="1 2">
    <name type="scientific">Pandoraea communis</name>
    <dbReference type="NCBI Taxonomy" id="2508297"/>
    <lineage>
        <taxon>Bacteria</taxon>
        <taxon>Pseudomonadati</taxon>
        <taxon>Pseudomonadota</taxon>
        <taxon>Betaproteobacteria</taxon>
        <taxon>Burkholderiales</taxon>
        <taxon>Burkholderiaceae</taxon>
        <taxon>Pandoraea</taxon>
    </lineage>
</organism>
<evidence type="ECO:0000313" key="2">
    <source>
        <dbReference type="Proteomes" id="UP000383971"/>
    </source>
</evidence>
<gene>
    <name evidence="1" type="ORF">PCO31111_04221</name>
</gene>
<reference evidence="1 2" key="1">
    <citation type="submission" date="2019-08" db="EMBL/GenBank/DDBJ databases">
        <authorList>
            <person name="Peeters C."/>
        </authorList>
    </citation>
    <scope>NUCLEOTIDE SEQUENCE [LARGE SCALE GENOMIC DNA]</scope>
    <source>
        <strain evidence="1 2">LMG 31111</strain>
    </source>
</reference>
<dbReference type="Proteomes" id="UP000383971">
    <property type="component" value="Unassembled WGS sequence"/>
</dbReference>
<protein>
    <submittedName>
        <fullName evidence="1">Uncharacterized protein</fullName>
    </submittedName>
</protein>
<evidence type="ECO:0000313" key="1">
    <source>
        <dbReference type="EMBL" id="VVE41921.1"/>
    </source>
</evidence>
<keyword evidence="2" id="KW-1185">Reference proteome</keyword>
<dbReference type="EMBL" id="CABPSE010000017">
    <property type="protein sequence ID" value="VVE41921.1"/>
    <property type="molecule type" value="Genomic_DNA"/>
</dbReference>
<dbReference type="AlphaFoldDB" id="A0A5E4XZM5"/>
<accession>A0A5E4XZM5</accession>
<proteinExistence type="predicted"/>
<sequence>MNPMMISYPGGPVFHLGHRHFGRHAAFRHVLMIALRHRDGVLANCALHQLDGLAGAW</sequence>